<organism evidence="1">
    <name type="scientific">marine sediment metagenome</name>
    <dbReference type="NCBI Taxonomy" id="412755"/>
    <lineage>
        <taxon>unclassified sequences</taxon>
        <taxon>metagenomes</taxon>
        <taxon>ecological metagenomes</taxon>
    </lineage>
</organism>
<sequence length="123" mass="14663">MDVAELVNQPNMGHQEIKFEADTYIVHNWCEKWSSPEEKKQHRQPMLVRVNKGPIRCELCGRRASRSLRKVVENNSKAYKCQELINRDEKEVTLCFYNFRRPDLSKEGLESWQINDRLLEELL</sequence>
<gene>
    <name evidence="1" type="ORF">LCGC14_2225830</name>
</gene>
<proteinExistence type="predicted"/>
<accession>A0A0F9DX76</accession>
<dbReference type="EMBL" id="LAZR01029842">
    <property type="protein sequence ID" value="KKL58391.1"/>
    <property type="molecule type" value="Genomic_DNA"/>
</dbReference>
<name>A0A0F9DX76_9ZZZZ</name>
<protein>
    <submittedName>
        <fullName evidence="1">Uncharacterized protein</fullName>
    </submittedName>
</protein>
<dbReference type="AlphaFoldDB" id="A0A0F9DX76"/>
<reference evidence="1" key="1">
    <citation type="journal article" date="2015" name="Nature">
        <title>Complex archaea that bridge the gap between prokaryotes and eukaryotes.</title>
        <authorList>
            <person name="Spang A."/>
            <person name="Saw J.H."/>
            <person name="Jorgensen S.L."/>
            <person name="Zaremba-Niedzwiedzka K."/>
            <person name="Martijn J."/>
            <person name="Lind A.E."/>
            <person name="van Eijk R."/>
            <person name="Schleper C."/>
            <person name="Guy L."/>
            <person name="Ettema T.J."/>
        </authorList>
    </citation>
    <scope>NUCLEOTIDE SEQUENCE</scope>
</reference>
<evidence type="ECO:0000313" key="1">
    <source>
        <dbReference type="EMBL" id="KKL58391.1"/>
    </source>
</evidence>
<comment type="caution">
    <text evidence="1">The sequence shown here is derived from an EMBL/GenBank/DDBJ whole genome shotgun (WGS) entry which is preliminary data.</text>
</comment>